<dbReference type="PANTHER" id="PTHR12049">
    <property type="entry name" value="PROTEIN ARGININE METHYLTRANSFERASE NDUFAF7, MITOCHONDRIAL"/>
    <property type="match status" value="1"/>
</dbReference>
<sequence>MTVNFLTRISPAGLSHTLKNSWPIKFQGLWALGFTARFSTEFGLHPRRNYSFHVQEKSRETKLLHHLRARISATGPVTVAEYMKEVLTNPMSGYYMHRDVIGSSGDVITSPEISHTFGELIAKWFLNEWTKVGKPKPLYVVELGPGRGTLSDDMLRVFSQFSDSREVVSLHLVEVSPHLSQLQELKLCGTVSVVKDVLEAEDRHRHLHLHTSPESEENFYKHNITKHGVPVSWYRHLEDVPHGFSCFIAHEFFDALPVHKFQKTHEGWREILIDIDDNVGPHHLRYVLSRGPTPASKFFVDPKETRSSVEVSPESGVLVQDIAIRLEQEGGCGLVVDYGHDGSKGDTFRAFRRHALHDPLCEPGTADLTADVDFSYLKKLVQGRALTYGPIPQGMFLENMSIKARLEKLLKSATPELQKQLKSGYEMLVSSDKMGDRLKFLALFPTDMQEVLTKTPPAGFVAPP</sequence>
<gene>
    <name evidence="9 10 11 12 13" type="primary">LOC106459073</name>
</gene>
<evidence type="ECO:0000256" key="3">
    <source>
        <dbReference type="ARBA" id="ARBA00022603"/>
    </source>
</evidence>
<reference evidence="9 10" key="1">
    <citation type="submission" date="2025-05" db="UniProtKB">
        <authorList>
            <consortium name="RefSeq"/>
        </authorList>
    </citation>
    <scope>IDENTIFICATION</scope>
    <source>
        <tissue evidence="9 10">Muscle</tissue>
    </source>
</reference>
<dbReference type="RefSeq" id="XP_022241180.1">
    <property type="nucleotide sequence ID" value="XM_022385472.1"/>
</dbReference>
<dbReference type="RefSeq" id="XP_022241182.1">
    <property type="nucleotide sequence ID" value="XM_022385474.1"/>
</dbReference>
<evidence type="ECO:0000313" key="10">
    <source>
        <dbReference type="RefSeq" id="XP_022241178.1"/>
    </source>
</evidence>
<dbReference type="InterPro" id="IPR038375">
    <property type="entry name" value="NDUFAF7_sf"/>
</dbReference>
<dbReference type="RefSeq" id="XP_013774104.1">
    <property type="nucleotide sequence ID" value="XM_013918650.2"/>
</dbReference>
<comment type="similarity">
    <text evidence="2 7">Belongs to the NDUFAF7 family.</text>
</comment>
<comment type="catalytic activity">
    <reaction evidence="6 7">
        <text>L-arginyl-[protein] + 2 S-adenosyl-L-methionine = N(omega),N(omega)'-dimethyl-L-arginyl-[protein] + 2 S-adenosyl-L-homocysteine + 2 H(+)</text>
        <dbReference type="Rhea" id="RHEA:48108"/>
        <dbReference type="Rhea" id="RHEA-COMP:10532"/>
        <dbReference type="Rhea" id="RHEA-COMP:11992"/>
        <dbReference type="ChEBI" id="CHEBI:15378"/>
        <dbReference type="ChEBI" id="CHEBI:29965"/>
        <dbReference type="ChEBI" id="CHEBI:57856"/>
        <dbReference type="ChEBI" id="CHEBI:59789"/>
        <dbReference type="ChEBI" id="CHEBI:88221"/>
        <dbReference type="EC" id="2.1.1.320"/>
    </reaction>
</comment>
<keyword evidence="4 7" id="KW-0808">Transferase</keyword>
<dbReference type="PANTHER" id="PTHR12049:SF7">
    <property type="entry name" value="PROTEIN ARGININE METHYLTRANSFERASE NDUFAF7, MITOCHONDRIAL"/>
    <property type="match status" value="1"/>
</dbReference>
<dbReference type="InterPro" id="IPR029063">
    <property type="entry name" value="SAM-dependent_MTases_sf"/>
</dbReference>
<evidence type="ECO:0000313" key="8">
    <source>
        <dbReference type="Proteomes" id="UP000694941"/>
    </source>
</evidence>
<proteinExistence type="inferred from homology"/>
<dbReference type="Gene3D" id="3.40.50.12710">
    <property type="match status" value="1"/>
</dbReference>
<evidence type="ECO:0000313" key="13">
    <source>
        <dbReference type="RefSeq" id="XP_022241182.1"/>
    </source>
</evidence>
<accession>A0ABM1SC27</accession>
<dbReference type="SUPFAM" id="SSF53335">
    <property type="entry name" value="S-adenosyl-L-methionine-dependent methyltransferases"/>
    <property type="match status" value="1"/>
</dbReference>
<keyword evidence="5 7" id="KW-0496">Mitochondrion</keyword>
<dbReference type="EC" id="2.1.1.320" evidence="7"/>
<comment type="subcellular location">
    <subcellularLocation>
        <location evidence="1 7">Mitochondrion</location>
    </subcellularLocation>
</comment>
<dbReference type="Pfam" id="PF02636">
    <property type="entry name" value="Methyltransf_28"/>
    <property type="match status" value="1"/>
</dbReference>
<keyword evidence="3 7" id="KW-0489">Methyltransferase</keyword>
<comment type="function">
    <text evidence="7">Arginine methyltransferase involved in the assembly or stability of mitochondrial NADH:ubiquinone oxidoreductase complex (complex I).</text>
</comment>
<evidence type="ECO:0000256" key="6">
    <source>
        <dbReference type="ARBA" id="ARBA00048612"/>
    </source>
</evidence>
<keyword evidence="8" id="KW-1185">Reference proteome</keyword>
<protein>
    <recommendedName>
        <fullName evidence="7">Protein arginine methyltransferase NDUFAF7</fullName>
        <ecNumber evidence="7">2.1.1.320</ecNumber>
    </recommendedName>
</protein>
<dbReference type="RefSeq" id="XP_022241179.1">
    <property type="nucleotide sequence ID" value="XM_022385471.1"/>
</dbReference>
<dbReference type="RefSeq" id="XP_022241178.1">
    <property type="nucleotide sequence ID" value="XM_022385470.1"/>
</dbReference>
<evidence type="ECO:0000313" key="12">
    <source>
        <dbReference type="RefSeq" id="XP_022241180.1"/>
    </source>
</evidence>
<name>A0ABM1SC27_LIMPO</name>
<evidence type="ECO:0000256" key="1">
    <source>
        <dbReference type="ARBA" id="ARBA00004173"/>
    </source>
</evidence>
<evidence type="ECO:0000256" key="5">
    <source>
        <dbReference type="ARBA" id="ARBA00023128"/>
    </source>
</evidence>
<dbReference type="InterPro" id="IPR003788">
    <property type="entry name" value="NDUFAF7"/>
</dbReference>
<evidence type="ECO:0000256" key="7">
    <source>
        <dbReference type="RuleBase" id="RU364114"/>
    </source>
</evidence>
<evidence type="ECO:0000313" key="11">
    <source>
        <dbReference type="RefSeq" id="XP_022241179.1"/>
    </source>
</evidence>
<dbReference type="Proteomes" id="UP000694941">
    <property type="component" value="Unplaced"/>
</dbReference>
<evidence type="ECO:0000256" key="2">
    <source>
        <dbReference type="ARBA" id="ARBA00005891"/>
    </source>
</evidence>
<evidence type="ECO:0000313" key="9">
    <source>
        <dbReference type="RefSeq" id="XP_013774104.1"/>
    </source>
</evidence>
<organism evidence="8 13">
    <name type="scientific">Limulus polyphemus</name>
    <name type="common">Atlantic horseshoe crab</name>
    <dbReference type="NCBI Taxonomy" id="6850"/>
    <lineage>
        <taxon>Eukaryota</taxon>
        <taxon>Metazoa</taxon>
        <taxon>Ecdysozoa</taxon>
        <taxon>Arthropoda</taxon>
        <taxon>Chelicerata</taxon>
        <taxon>Merostomata</taxon>
        <taxon>Xiphosura</taxon>
        <taxon>Limulidae</taxon>
        <taxon>Limulus</taxon>
    </lineage>
</organism>
<evidence type="ECO:0000256" key="4">
    <source>
        <dbReference type="ARBA" id="ARBA00022679"/>
    </source>
</evidence>
<dbReference type="GeneID" id="106459073"/>